<comment type="caution">
    <text evidence="6">The sequence shown here is derived from an EMBL/GenBank/DDBJ whole genome shotgun (WGS) entry which is preliminary data.</text>
</comment>
<dbReference type="Pfam" id="PF12833">
    <property type="entry name" value="HTH_18"/>
    <property type="match status" value="1"/>
</dbReference>
<evidence type="ECO:0000256" key="2">
    <source>
        <dbReference type="ARBA" id="ARBA00023125"/>
    </source>
</evidence>
<dbReference type="Gene3D" id="1.10.10.60">
    <property type="entry name" value="Homeodomain-like"/>
    <property type="match status" value="1"/>
</dbReference>
<keyword evidence="4" id="KW-0812">Transmembrane</keyword>
<accession>A0A3R9NZX6</accession>
<dbReference type="GO" id="GO:0043565">
    <property type="term" value="F:sequence-specific DNA binding"/>
    <property type="evidence" value="ECO:0007669"/>
    <property type="project" value="InterPro"/>
</dbReference>
<evidence type="ECO:0000256" key="4">
    <source>
        <dbReference type="SAM" id="Phobius"/>
    </source>
</evidence>
<keyword evidence="1" id="KW-0805">Transcription regulation</keyword>
<dbReference type="InterPro" id="IPR018060">
    <property type="entry name" value="HTH_AraC"/>
</dbReference>
<feature type="transmembrane region" description="Helical" evidence="4">
    <location>
        <begin position="197"/>
        <end position="217"/>
    </location>
</feature>
<dbReference type="PRINTS" id="PR00032">
    <property type="entry name" value="HTHARAC"/>
</dbReference>
<organism evidence="6 7">
    <name type="scientific">Hymenobacter metallilatus</name>
    <dbReference type="NCBI Taxonomy" id="2493666"/>
    <lineage>
        <taxon>Bacteria</taxon>
        <taxon>Pseudomonadati</taxon>
        <taxon>Bacteroidota</taxon>
        <taxon>Cytophagia</taxon>
        <taxon>Cytophagales</taxon>
        <taxon>Hymenobacteraceae</taxon>
        <taxon>Hymenobacter</taxon>
    </lineage>
</organism>
<evidence type="ECO:0000313" key="7">
    <source>
        <dbReference type="Proteomes" id="UP000280066"/>
    </source>
</evidence>
<keyword evidence="2" id="KW-0238">DNA-binding</keyword>
<dbReference type="InterPro" id="IPR020449">
    <property type="entry name" value="Tscrpt_reg_AraC-type_HTH"/>
</dbReference>
<feature type="transmembrane region" description="Helical" evidence="4">
    <location>
        <begin position="37"/>
        <end position="54"/>
    </location>
</feature>
<dbReference type="AlphaFoldDB" id="A0A3R9NZX6"/>
<dbReference type="PANTHER" id="PTHR43280:SF29">
    <property type="entry name" value="ARAC-FAMILY TRANSCRIPTIONAL REGULATOR"/>
    <property type="match status" value="1"/>
</dbReference>
<feature type="transmembrane region" description="Helical" evidence="4">
    <location>
        <begin position="66"/>
        <end position="87"/>
    </location>
</feature>
<keyword evidence="4" id="KW-0472">Membrane</keyword>
<dbReference type="PROSITE" id="PS01124">
    <property type="entry name" value="HTH_ARAC_FAMILY_2"/>
    <property type="match status" value="1"/>
</dbReference>
<dbReference type="SMART" id="SM00342">
    <property type="entry name" value="HTH_ARAC"/>
    <property type="match status" value="1"/>
</dbReference>
<evidence type="ECO:0000256" key="1">
    <source>
        <dbReference type="ARBA" id="ARBA00023015"/>
    </source>
</evidence>
<dbReference type="SUPFAM" id="SSF46689">
    <property type="entry name" value="Homeodomain-like"/>
    <property type="match status" value="1"/>
</dbReference>
<keyword evidence="7" id="KW-1185">Reference proteome</keyword>
<feature type="transmembrane region" description="Helical" evidence="4">
    <location>
        <begin position="6"/>
        <end position="28"/>
    </location>
</feature>
<feature type="transmembrane region" description="Helical" evidence="4">
    <location>
        <begin position="99"/>
        <end position="117"/>
    </location>
</feature>
<keyword evidence="4" id="KW-1133">Transmembrane helix</keyword>
<dbReference type="GO" id="GO:0003700">
    <property type="term" value="F:DNA-binding transcription factor activity"/>
    <property type="evidence" value="ECO:0007669"/>
    <property type="project" value="InterPro"/>
</dbReference>
<dbReference type="Proteomes" id="UP000280066">
    <property type="component" value="Unassembled WGS sequence"/>
</dbReference>
<name>A0A3R9NZX6_9BACT</name>
<reference evidence="6 7" key="1">
    <citation type="submission" date="2018-12" db="EMBL/GenBank/DDBJ databases">
        <authorList>
            <person name="Feng G."/>
            <person name="Zhu H."/>
        </authorList>
    </citation>
    <scope>NUCLEOTIDE SEQUENCE [LARGE SCALE GENOMIC DNA]</scope>
    <source>
        <strain evidence="6 7">9PBR-2</strain>
    </source>
</reference>
<dbReference type="PROSITE" id="PS00041">
    <property type="entry name" value="HTH_ARAC_FAMILY_1"/>
    <property type="match status" value="1"/>
</dbReference>
<feature type="domain" description="HTH araC/xylS-type" evidence="5">
    <location>
        <begin position="266"/>
        <end position="369"/>
    </location>
</feature>
<gene>
    <name evidence="6" type="ORF">EI290_17555</name>
</gene>
<keyword evidence="3" id="KW-0804">Transcription</keyword>
<evidence type="ECO:0000259" key="5">
    <source>
        <dbReference type="PROSITE" id="PS01124"/>
    </source>
</evidence>
<dbReference type="RefSeq" id="WP_125432979.1">
    <property type="nucleotide sequence ID" value="NZ_RWIS01000013.1"/>
</dbReference>
<dbReference type="OrthoDB" id="5492415at2"/>
<feature type="transmembrane region" description="Helical" evidence="4">
    <location>
        <begin position="168"/>
        <end position="185"/>
    </location>
</feature>
<dbReference type="InterPro" id="IPR018062">
    <property type="entry name" value="HTH_AraC-typ_CS"/>
</dbReference>
<feature type="transmembrane region" description="Helical" evidence="4">
    <location>
        <begin position="137"/>
        <end position="156"/>
    </location>
</feature>
<sequence>MFVHLDLAVVFHLFCIVQGLSTAAYLLAGPRRPGNRWLGLLLLALTLQVVDYFLSRSGVYYRSRWLYFTPLFFSWGFGPLLLSYVRALYGARPLRWPHFGPVAGQALFYAVLAVQSFDTKTWFWLNVHKPCTRYLEHYGAVLSVLVYAGLALRFLGRQPRSARWLRPGLLGVALFYVAAALDPVVNSAYLPAGAPKFYLTSLVLPVLAYALALVGWLKNSGTPDLHLTDAAPTEAEAARLEVEPAAPSPAAPGKEPLPVNPEQLARVVAAFEQEHVFRNPDLTLDSLAGLLDLTPNAVSQLLNAGLGQSFYELVNGYRLEEVKRRLLTADARRLTVLALALEAGFNSKTTFNRVFKEKTGLTPKEYQKKYQATHRDDSVAATG</sequence>
<dbReference type="InterPro" id="IPR009057">
    <property type="entry name" value="Homeodomain-like_sf"/>
</dbReference>
<proteinExistence type="predicted"/>
<dbReference type="PANTHER" id="PTHR43280">
    <property type="entry name" value="ARAC-FAMILY TRANSCRIPTIONAL REGULATOR"/>
    <property type="match status" value="1"/>
</dbReference>
<dbReference type="EMBL" id="RWIS01000013">
    <property type="protein sequence ID" value="RSK25229.1"/>
    <property type="molecule type" value="Genomic_DNA"/>
</dbReference>
<protein>
    <submittedName>
        <fullName evidence="6">AraC family transcriptional regulator</fullName>
    </submittedName>
</protein>
<evidence type="ECO:0000256" key="3">
    <source>
        <dbReference type="ARBA" id="ARBA00023163"/>
    </source>
</evidence>
<evidence type="ECO:0000313" key="6">
    <source>
        <dbReference type="EMBL" id="RSK25229.1"/>
    </source>
</evidence>